<feature type="domain" description="RNase H type-1" evidence="1">
    <location>
        <begin position="293"/>
        <end position="412"/>
    </location>
</feature>
<dbReference type="InterPro" id="IPR044730">
    <property type="entry name" value="RNase_H-like_dom_plant"/>
</dbReference>
<dbReference type="PANTHER" id="PTHR47074">
    <property type="entry name" value="BNAC02G40300D PROTEIN"/>
    <property type="match status" value="1"/>
</dbReference>
<dbReference type="Gene3D" id="3.30.420.10">
    <property type="entry name" value="Ribonuclease H-like superfamily/Ribonuclease H"/>
    <property type="match status" value="1"/>
</dbReference>
<dbReference type="Pfam" id="PF13456">
    <property type="entry name" value="RVT_3"/>
    <property type="match status" value="1"/>
</dbReference>
<dbReference type="EMBL" id="OIVN01000424">
    <property type="protein sequence ID" value="SPC79967.1"/>
    <property type="molecule type" value="Genomic_DNA"/>
</dbReference>
<evidence type="ECO:0000313" key="3">
    <source>
        <dbReference type="EMBL" id="SPC79967.1"/>
    </source>
</evidence>
<evidence type="ECO:0008006" key="4">
    <source>
        <dbReference type="Google" id="ProtNLM"/>
    </source>
</evidence>
<dbReference type="AlphaFoldDB" id="A0A2N9EM79"/>
<feature type="domain" description="Reverse transcriptase zinc-binding" evidence="2">
    <location>
        <begin position="93"/>
        <end position="189"/>
    </location>
</feature>
<dbReference type="InterPro" id="IPR036397">
    <property type="entry name" value="RNaseH_sf"/>
</dbReference>
<sequence length="439" mass="49501">MGSRWCVGDGASISIWNDKWIPTNGGQKVISPMSQFQENAKVKELLTPSLSWNTNLIEEIFLPFEANLISQIPLRGTHKPDRQVWARTSNGMFSVQSAYQMLVEDLKIKESGTSTTSQRWKVFWKNLWSVKVPQKIKVFMWKACSNILPTCTKLFDRNIVSNFSCSVCGDEAETRDHLFMECPAVTNAWRAFPIYLSTLQPGMRFVDWVEEILAKLSHPETEIFCTTAWFIWRHRNEVWTGTGPREASQISTKATRYAIEFLEATSEVPQIPNESSKKWIPPQNPNAVKVNVASVWFKNQRKIGIGMAVRNSQGNLLAASSEKVTSEEDFLGQSAQAVLHTLKLLISIGFFVVEIECNNSYLISLINSGEDLFSETGWILEDIKELLPAFSSISFNCTPKVCNSAALALASFSKENEVQSVWLEDCPSFLFPIVSSELV</sequence>
<name>A0A2N9EM79_FAGSY</name>
<evidence type="ECO:0000259" key="2">
    <source>
        <dbReference type="Pfam" id="PF13966"/>
    </source>
</evidence>
<dbReference type="InterPro" id="IPR002156">
    <property type="entry name" value="RNaseH_domain"/>
</dbReference>
<evidence type="ECO:0000259" key="1">
    <source>
        <dbReference type="Pfam" id="PF13456"/>
    </source>
</evidence>
<organism evidence="3">
    <name type="scientific">Fagus sylvatica</name>
    <name type="common">Beechnut</name>
    <dbReference type="NCBI Taxonomy" id="28930"/>
    <lineage>
        <taxon>Eukaryota</taxon>
        <taxon>Viridiplantae</taxon>
        <taxon>Streptophyta</taxon>
        <taxon>Embryophyta</taxon>
        <taxon>Tracheophyta</taxon>
        <taxon>Spermatophyta</taxon>
        <taxon>Magnoliopsida</taxon>
        <taxon>eudicotyledons</taxon>
        <taxon>Gunneridae</taxon>
        <taxon>Pentapetalae</taxon>
        <taxon>rosids</taxon>
        <taxon>fabids</taxon>
        <taxon>Fagales</taxon>
        <taxon>Fagaceae</taxon>
        <taxon>Fagus</taxon>
    </lineage>
</organism>
<proteinExistence type="predicted"/>
<accession>A0A2N9EM79</accession>
<dbReference type="GO" id="GO:0004523">
    <property type="term" value="F:RNA-DNA hybrid ribonuclease activity"/>
    <property type="evidence" value="ECO:0007669"/>
    <property type="project" value="InterPro"/>
</dbReference>
<reference evidence="3" key="1">
    <citation type="submission" date="2018-02" db="EMBL/GenBank/DDBJ databases">
        <authorList>
            <person name="Cohen D.B."/>
            <person name="Kent A.D."/>
        </authorList>
    </citation>
    <scope>NUCLEOTIDE SEQUENCE</scope>
</reference>
<gene>
    <name evidence="3" type="ORF">FSB_LOCUS7849</name>
</gene>
<protein>
    <recommendedName>
        <fullName evidence="4">Reverse transcriptase zinc-binding domain-containing protein</fullName>
    </recommendedName>
</protein>
<dbReference type="CDD" id="cd06222">
    <property type="entry name" value="RNase_H_like"/>
    <property type="match status" value="1"/>
</dbReference>
<dbReference type="PANTHER" id="PTHR47074:SF48">
    <property type="entry name" value="POLYNUCLEOTIDYL TRANSFERASE, RIBONUCLEASE H-LIKE SUPERFAMILY PROTEIN"/>
    <property type="match status" value="1"/>
</dbReference>
<dbReference type="GO" id="GO:0003676">
    <property type="term" value="F:nucleic acid binding"/>
    <property type="evidence" value="ECO:0007669"/>
    <property type="project" value="InterPro"/>
</dbReference>
<dbReference type="InterPro" id="IPR052929">
    <property type="entry name" value="RNase_H-like_EbsB-rel"/>
</dbReference>
<dbReference type="Pfam" id="PF13966">
    <property type="entry name" value="zf-RVT"/>
    <property type="match status" value="1"/>
</dbReference>
<dbReference type="InterPro" id="IPR026960">
    <property type="entry name" value="RVT-Znf"/>
</dbReference>